<evidence type="ECO:0000259" key="5">
    <source>
        <dbReference type="PROSITE" id="PS50977"/>
    </source>
</evidence>
<keyword evidence="2 4" id="KW-0238">DNA-binding</keyword>
<evidence type="ECO:0000313" key="7">
    <source>
        <dbReference type="Proteomes" id="UP000199662"/>
    </source>
</evidence>
<dbReference type="InterPro" id="IPR036271">
    <property type="entry name" value="Tet_transcr_reg_TetR-rel_C_sf"/>
</dbReference>
<accession>A0A1H7C4H3</accession>
<dbReference type="SUPFAM" id="SSF46689">
    <property type="entry name" value="Homeodomain-like"/>
    <property type="match status" value="1"/>
</dbReference>
<dbReference type="AlphaFoldDB" id="A0A1H7C4H3"/>
<reference evidence="6 7" key="1">
    <citation type="submission" date="2016-10" db="EMBL/GenBank/DDBJ databases">
        <authorList>
            <person name="de Groot N.N."/>
        </authorList>
    </citation>
    <scope>NUCLEOTIDE SEQUENCE [LARGE SCALE GENOMIC DNA]</scope>
    <source>
        <strain evidence="6 7">DSM 2179</strain>
    </source>
</reference>
<dbReference type="PROSITE" id="PS50977">
    <property type="entry name" value="HTH_TETR_2"/>
    <property type="match status" value="1"/>
</dbReference>
<dbReference type="Pfam" id="PF16925">
    <property type="entry name" value="TetR_C_13"/>
    <property type="match status" value="1"/>
</dbReference>
<protein>
    <submittedName>
        <fullName evidence="6">Transcriptional regulator, TetR family</fullName>
    </submittedName>
</protein>
<dbReference type="RefSeq" id="WP_091833884.1">
    <property type="nucleotide sequence ID" value="NZ_FNZK01000018.1"/>
</dbReference>
<dbReference type="EMBL" id="FNZK01000018">
    <property type="protein sequence ID" value="SEJ81932.1"/>
    <property type="molecule type" value="Genomic_DNA"/>
</dbReference>
<dbReference type="Gene3D" id="1.10.10.60">
    <property type="entry name" value="Homeodomain-like"/>
    <property type="match status" value="1"/>
</dbReference>
<dbReference type="Pfam" id="PF00440">
    <property type="entry name" value="TetR_N"/>
    <property type="match status" value="1"/>
</dbReference>
<keyword evidence="7" id="KW-1185">Reference proteome</keyword>
<evidence type="ECO:0000256" key="3">
    <source>
        <dbReference type="ARBA" id="ARBA00023163"/>
    </source>
</evidence>
<dbReference type="GO" id="GO:0003677">
    <property type="term" value="F:DNA binding"/>
    <property type="evidence" value="ECO:0007669"/>
    <property type="project" value="UniProtKB-UniRule"/>
</dbReference>
<keyword evidence="3" id="KW-0804">Transcription</keyword>
<proteinExistence type="predicted"/>
<evidence type="ECO:0000256" key="1">
    <source>
        <dbReference type="ARBA" id="ARBA00023015"/>
    </source>
</evidence>
<gene>
    <name evidence="6" type="ORF">SAMN05660742_11841</name>
</gene>
<dbReference type="Proteomes" id="UP000199662">
    <property type="component" value="Unassembled WGS sequence"/>
</dbReference>
<dbReference type="SUPFAM" id="SSF48498">
    <property type="entry name" value="Tetracyclin repressor-like, C-terminal domain"/>
    <property type="match status" value="1"/>
</dbReference>
<dbReference type="PANTHER" id="PTHR47506">
    <property type="entry name" value="TRANSCRIPTIONAL REGULATORY PROTEIN"/>
    <property type="match status" value="1"/>
</dbReference>
<sequence length="193" mass="21818">MARPKEFERKEALTQAMKIFWLKGYEATSLPDLIAAMAISRSSLYDTFGDKRQLFCEAIEYYGTMVRQRRSEILTSAPSLREGIACFLQEIIDIAVHEDYPGGCFFTNTATALVTADQEIREIIRGSTEKMEDELAAFIAQWQERGELAAGRDVRSLARFFVALATGMNVDARRRCNRGVLEDMAREALTVLN</sequence>
<dbReference type="PANTHER" id="PTHR47506:SF10">
    <property type="entry name" value="TRANSCRIPTIONAL REGULATORY PROTEIN"/>
    <property type="match status" value="1"/>
</dbReference>
<name>A0A1H7C4H3_9FIRM</name>
<organism evidence="6 7">
    <name type="scientific">Propionispira arboris</name>
    <dbReference type="NCBI Taxonomy" id="84035"/>
    <lineage>
        <taxon>Bacteria</taxon>
        <taxon>Bacillati</taxon>
        <taxon>Bacillota</taxon>
        <taxon>Negativicutes</taxon>
        <taxon>Selenomonadales</taxon>
        <taxon>Selenomonadaceae</taxon>
        <taxon>Propionispira</taxon>
    </lineage>
</organism>
<feature type="DNA-binding region" description="H-T-H motif" evidence="4">
    <location>
        <begin position="29"/>
        <end position="48"/>
    </location>
</feature>
<keyword evidence="1" id="KW-0805">Transcription regulation</keyword>
<dbReference type="Gene3D" id="1.10.357.10">
    <property type="entry name" value="Tetracycline Repressor, domain 2"/>
    <property type="match status" value="1"/>
</dbReference>
<evidence type="ECO:0000256" key="4">
    <source>
        <dbReference type="PROSITE-ProRule" id="PRU00335"/>
    </source>
</evidence>
<feature type="domain" description="HTH tetR-type" evidence="5">
    <location>
        <begin position="6"/>
        <end position="66"/>
    </location>
</feature>
<evidence type="ECO:0000256" key="2">
    <source>
        <dbReference type="ARBA" id="ARBA00023125"/>
    </source>
</evidence>
<dbReference type="InterPro" id="IPR009057">
    <property type="entry name" value="Homeodomain-like_sf"/>
</dbReference>
<dbReference type="InterPro" id="IPR011075">
    <property type="entry name" value="TetR_C"/>
</dbReference>
<evidence type="ECO:0000313" key="6">
    <source>
        <dbReference type="EMBL" id="SEJ81932.1"/>
    </source>
</evidence>
<dbReference type="InterPro" id="IPR001647">
    <property type="entry name" value="HTH_TetR"/>
</dbReference>
<dbReference type="STRING" id="84035.SAMN05660742_11841"/>